<evidence type="ECO:0000313" key="2">
    <source>
        <dbReference type="Proteomes" id="UP000594480"/>
    </source>
</evidence>
<gene>
    <name evidence="1" type="ORF">IT882_04250</name>
</gene>
<dbReference type="KEGG" id="msf:IT882_04250"/>
<dbReference type="EMBL" id="CP064760">
    <property type="protein sequence ID" value="QPE05289.1"/>
    <property type="molecule type" value="Genomic_DNA"/>
</dbReference>
<dbReference type="AlphaFoldDB" id="A0A7S8MY11"/>
<name>A0A7S8MY11_9MICO</name>
<evidence type="ECO:0000313" key="1">
    <source>
        <dbReference type="EMBL" id="QPE05289.1"/>
    </source>
</evidence>
<dbReference type="Pfam" id="PF03837">
    <property type="entry name" value="RecT"/>
    <property type="match status" value="1"/>
</dbReference>
<dbReference type="InterPro" id="IPR004590">
    <property type="entry name" value="ssDNA_annealing_RecT"/>
</dbReference>
<dbReference type="GO" id="GO:0006259">
    <property type="term" value="P:DNA metabolic process"/>
    <property type="evidence" value="ECO:0007669"/>
    <property type="project" value="InterPro"/>
</dbReference>
<dbReference type="GO" id="GO:0003677">
    <property type="term" value="F:DNA binding"/>
    <property type="evidence" value="ECO:0007669"/>
    <property type="project" value="InterPro"/>
</dbReference>
<organism evidence="1 2">
    <name type="scientific">Microbacterium schleiferi</name>
    <dbReference type="NCBI Taxonomy" id="69362"/>
    <lineage>
        <taxon>Bacteria</taxon>
        <taxon>Bacillati</taxon>
        <taxon>Actinomycetota</taxon>
        <taxon>Actinomycetes</taxon>
        <taxon>Micrococcales</taxon>
        <taxon>Microbacteriaceae</taxon>
        <taxon>Microbacterium</taxon>
    </lineage>
</organism>
<dbReference type="NCBIfam" id="TIGR00616">
    <property type="entry name" value="rect"/>
    <property type="match status" value="1"/>
</dbReference>
<dbReference type="RefSeq" id="WP_195693306.1">
    <property type="nucleotide sequence ID" value="NZ_CP064760.1"/>
</dbReference>
<dbReference type="Proteomes" id="UP000594480">
    <property type="component" value="Chromosome"/>
</dbReference>
<sequence>MTDLSVAAAQAKKQPTVEDYLLRYEPEFARALGQSMDAAKFTQDALTAIKQNPQIGQADPRSLFGALFLAAQLRLPVGGPLAQFHLTTRKVKGAVTVVPIVGYNGYIQLAMNTGLYSKVSAFLVHENDYFTMGASSERGEFYDFKHADGDRGALKGVVAYAKVKGFDESSWVYLDADTIRDHHRPDYWNSTPWATREGEMFRKTAVRVLQKYLPKSTESLALSLAAQADQAVVRKVDGVPDLDIQHDEIGPAEPGVGDPLGRTAEEIAEDQK</sequence>
<proteinExistence type="predicted"/>
<keyword evidence="2" id="KW-1185">Reference proteome</keyword>
<protein>
    <submittedName>
        <fullName evidence="1">Recombinase RecT</fullName>
    </submittedName>
</protein>
<reference evidence="1 2" key="1">
    <citation type="submission" date="2020-11" db="EMBL/GenBank/DDBJ databases">
        <title>Amino acid is mineralized and recycled by bacteria in oceanic microbiome.</title>
        <authorList>
            <person name="Zheng L.Y."/>
        </authorList>
    </citation>
    <scope>NUCLEOTIDE SEQUENCE [LARGE SCALE GENOMIC DNA]</scope>
    <source>
        <strain evidence="1 2">A32-1</strain>
    </source>
</reference>
<dbReference type="InterPro" id="IPR018330">
    <property type="entry name" value="RecT_fam"/>
</dbReference>
<accession>A0A7S8MY11</accession>